<proteinExistence type="inferred from homology"/>
<dbReference type="PROSITE" id="PS50195">
    <property type="entry name" value="PX"/>
    <property type="match status" value="1"/>
</dbReference>
<organism evidence="7 8">
    <name type="scientific">Kluyveromyces marxianus</name>
    <name type="common">Yeast</name>
    <name type="synonym">Candida kefyr</name>
    <dbReference type="NCBI Taxonomy" id="4911"/>
    <lineage>
        <taxon>Eukaryota</taxon>
        <taxon>Fungi</taxon>
        <taxon>Dikarya</taxon>
        <taxon>Ascomycota</taxon>
        <taxon>Saccharomycotina</taxon>
        <taxon>Saccharomycetes</taxon>
        <taxon>Saccharomycetales</taxon>
        <taxon>Saccharomycetaceae</taxon>
        <taxon>Kluyveromyces</taxon>
    </lineage>
</organism>
<feature type="region of interest" description="Disordered" evidence="2">
    <location>
        <begin position="664"/>
        <end position="690"/>
    </location>
</feature>
<dbReference type="Gene3D" id="1.10.167.10">
    <property type="entry name" value="Regulator of G-protein Signalling 4, domain 2"/>
    <property type="match status" value="1"/>
</dbReference>
<feature type="domain" description="PX" evidence="5">
    <location>
        <begin position="779"/>
        <end position="904"/>
    </location>
</feature>
<keyword evidence="3" id="KW-1133">Transmembrane helix</keyword>
<evidence type="ECO:0000256" key="3">
    <source>
        <dbReference type="SAM" id="Phobius"/>
    </source>
</evidence>
<dbReference type="SMART" id="SM00312">
    <property type="entry name" value="PX"/>
    <property type="match status" value="1"/>
</dbReference>
<evidence type="ECO:0000256" key="1">
    <source>
        <dbReference type="ARBA" id="ARBA00010883"/>
    </source>
</evidence>
<keyword evidence="3" id="KW-0472">Membrane</keyword>
<dbReference type="PROSITE" id="PS51207">
    <property type="entry name" value="PXA"/>
    <property type="match status" value="1"/>
</dbReference>
<dbReference type="InterPro" id="IPR016137">
    <property type="entry name" value="RGS"/>
</dbReference>
<dbReference type="Proteomes" id="UP000422736">
    <property type="component" value="Chromosome 1"/>
</dbReference>
<dbReference type="Gene3D" id="3.30.1520.10">
    <property type="entry name" value="Phox-like domain"/>
    <property type="match status" value="1"/>
</dbReference>
<gene>
    <name evidence="7" type="primary">MDM1</name>
    <name evidence="7" type="ORF">FIM1_250</name>
</gene>
<evidence type="ECO:0000313" key="8">
    <source>
        <dbReference type="Proteomes" id="UP000422736"/>
    </source>
</evidence>
<dbReference type="EMBL" id="CP015054">
    <property type="protein sequence ID" value="QGN13608.1"/>
    <property type="molecule type" value="Genomic_DNA"/>
</dbReference>
<dbReference type="SUPFAM" id="SSF48097">
    <property type="entry name" value="Regulator of G-protein signaling, RGS"/>
    <property type="match status" value="1"/>
</dbReference>
<evidence type="ECO:0000259" key="4">
    <source>
        <dbReference type="PROSITE" id="PS50132"/>
    </source>
</evidence>
<dbReference type="Pfam" id="PF08628">
    <property type="entry name" value="Nexin_C"/>
    <property type="match status" value="1"/>
</dbReference>
<comment type="similarity">
    <text evidence="1">Belongs to the sorting nexin family.</text>
</comment>
<dbReference type="PANTHER" id="PTHR22775">
    <property type="entry name" value="SORTING NEXIN"/>
    <property type="match status" value="1"/>
</dbReference>
<dbReference type="InterPro" id="IPR036305">
    <property type="entry name" value="RGS_sf"/>
</dbReference>
<dbReference type="CDD" id="cd06876">
    <property type="entry name" value="PX_MDM1p"/>
    <property type="match status" value="1"/>
</dbReference>
<keyword evidence="3" id="KW-0812">Transmembrane</keyword>
<evidence type="ECO:0000313" key="7">
    <source>
        <dbReference type="EMBL" id="QGN13608.1"/>
    </source>
</evidence>
<evidence type="ECO:0000259" key="6">
    <source>
        <dbReference type="PROSITE" id="PS51207"/>
    </source>
</evidence>
<dbReference type="InterPro" id="IPR001683">
    <property type="entry name" value="PX_dom"/>
</dbReference>
<dbReference type="InterPro" id="IPR013937">
    <property type="entry name" value="Sorting_nexin_C"/>
</dbReference>
<protein>
    <submittedName>
        <fullName evidence="7">Structural protein MDM1</fullName>
    </submittedName>
</protein>
<dbReference type="Pfam" id="PF00787">
    <property type="entry name" value="PX"/>
    <property type="match status" value="1"/>
</dbReference>
<keyword evidence="8" id="KW-1185">Reference proteome</keyword>
<dbReference type="PROSITE" id="PS50132">
    <property type="entry name" value="RGS"/>
    <property type="match status" value="1"/>
</dbReference>
<accession>A0ABX6EN44</accession>
<dbReference type="InterPro" id="IPR036871">
    <property type="entry name" value="PX_dom_sf"/>
</dbReference>
<feature type="domain" description="PXA" evidence="6">
    <location>
        <begin position="86"/>
        <end position="276"/>
    </location>
</feature>
<dbReference type="InterPro" id="IPR003114">
    <property type="entry name" value="Phox_assoc"/>
</dbReference>
<dbReference type="SMART" id="SM00313">
    <property type="entry name" value="PXA"/>
    <property type="match status" value="1"/>
</dbReference>
<reference evidence="7 8" key="1">
    <citation type="submission" date="2016-03" db="EMBL/GenBank/DDBJ databases">
        <title>How can Kluyveromyces marxianus grow so fast - potential evolutionary course in Saccharomyces Complex revealed by comparative genomics.</title>
        <authorList>
            <person name="Mo W."/>
            <person name="Lu W."/>
            <person name="Yang X."/>
            <person name="Qi J."/>
            <person name="Lv H."/>
        </authorList>
    </citation>
    <scope>NUCLEOTIDE SEQUENCE [LARGE SCALE GENOMIC DNA]</scope>
    <source>
        <strain evidence="7 8">FIM1</strain>
    </source>
</reference>
<evidence type="ECO:0000259" key="5">
    <source>
        <dbReference type="PROSITE" id="PS50195"/>
    </source>
</evidence>
<evidence type="ECO:0000256" key="2">
    <source>
        <dbReference type="SAM" id="MobiDB-lite"/>
    </source>
</evidence>
<name>A0ABX6EN44_KLUMA</name>
<dbReference type="InterPro" id="IPR044926">
    <property type="entry name" value="RGS_subdomain_2"/>
</dbReference>
<sequence>MSGIDDRAKWGAGFLILVFLLSSSWITISTIILSLVFILSCLVYFIVNEKPAKPPRRRVLKFCDASFKVQQGLGSSRSSELLFPENEPLSKEIEVLLDNIVKNFIESWFRSISDSDNFPNAVKSVLSDAIVRLSSALSDVDLCQLLILKILPLLTKHYTTFYISQETITSGLSMDKPEKDVDFAVAVEFNKQYRIHKALTLTLSQEKRSDDIQKYSRKLANDLLKILIDPKELESPFVRPILREIVACSVLQVLVEKISNPDFWNTKLIDICSQVLKERSQITELRAVLSKTIEHEDVNSISDEGVDKNLNIDVSAIYGVEEEYESFLKQLSSVTGVNQLTTMKVRLWIEALRMKKDIEEHDSPKIEKKYSGSKKRIYLALDLIDSKLSFLLPYNSDSTQSKNVLDQQLANFQKFIETITVQDILSSGLSSNYVMSFLESSSDKSGAIDLQLWLFIEHLRNPLEDISNDEIQVETSNDIKEDLKELYTKFLTTKSTLDHLMHLDPINVKTIKEFVESNDDLSECSKNIQKISALEARKSMLLLQKMALKSITDNWFPKFKSSELFFQMLSDFNFIKEHIDSIQSSKMPNDNVQADTVKLITHGDLGKALDDILNHDTDLKVDDTKEKVAHKKSFSNLFGNETESLFQDGLFGDTSINEEDHVNETEGTSFDPYSVANSSQESLSGSNKMSSSTYNDSNIINYTNLKEEIGKLALSIESLNKQLQLVHHLILKAELTNNQSRLVLLRKSERTLRRELEYQELLKQQYMVHEDSNSLYGRAKISIKSYLTDISSENGKETVYYLMTVQHIFNKQLVTWDVPRRFSEFYRLNTYLRKKYPFKMRYLQTSDGFPERVKISLKYHVSKTLLYEERRRRLEHYMQELLKIREICQDEQFRKYLTDVSNTFKIKENLSDSSEIKEDQRRSWVLMKADNSVGEVTNIPSDLLRDTSELEEELDFFEDERNFYSSAKANGPGTLVKPICELFISFFALNQSNSGWLRGRAIIVVLQRLLGSTIEKYIKDLIQRIKSPEKLSFCISKLNSIIWVDGVFFKSSSVPQPAPRTEGEINRASIESQAMLEKFMVETCGKVVGTMYASNAGYRLHAMLQNEYLNASLILEILDVVFEEINKAQSKSANP</sequence>
<feature type="transmembrane region" description="Helical" evidence="3">
    <location>
        <begin position="12"/>
        <end position="45"/>
    </location>
</feature>
<dbReference type="SUPFAM" id="SSF64268">
    <property type="entry name" value="PX domain"/>
    <property type="match status" value="1"/>
</dbReference>
<dbReference type="PANTHER" id="PTHR22775:SF3">
    <property type="entry name" value="SORTING NEXIN-13"/>
    <property type="match status" value="1"/>
</dbReference>
<feature type="domain" description="RGS" evidence="4">
    <location>
        <begin position="420"/>
        <end position="569"/>
    </location>
</feature>
<feature type="compositionally biased region" description="Polar residues" evidence="2">
    <location>
        <begin position="675"/>
        <end position="690"/>
    </location>
</feature>
<dbReference type="Pfam" id="PF02194">
    <property type="entry name" value="PXA"/>
    <property type="match status" value="1"/>
</dbReference>